<dbReference type="Proteomes" id="UP001341281">
    <property type="component" value="Chromosome 10"/>
</dbReference>
<evidence type="ECO:0000313" key="2">
    <source>
        <dbReference type="Proteomes" id="UP001341281"/>
    </source>
</evidence>
<protein>
    <submittedName>
        <fullName evidence="1">Uncharacterized protein</fullName>
    </submittedName>
</protein>
<organism evidence="1 2">
    <name type="scientific">Paspalum notatum var. saurae</name>
    <dbReference type="NCBI Taxonomy" id="547442"/>
    <lineage>
        <taxon>Eukaryota</taxon>
        <taxon>Viridiplantae</taxon>
        <taxon>Streptophyta</taxon>
        <taxon>Embryophyta</taxon>
        <taxon>Tracheophyta</taxon>
        <taxon>Spermatophyta</taxon>
        <taxon>Magnoliopsida</taxon>
        <taxon>Liliopsida</taxon>
        <taxon>Poales</taxon>
        <taxon>Poaceae</taxon>
        <taxon>PACMAD clade</taxon>
        <taxon>Panicoideae</taxon>
        <taxon>Andropogonodae</taxon>
        <taxon>Paspaleae</taxon>
        <taxon>Paspalinae</taxon>
        <taxon>Paspalum</taxon>
    </lineage>
</organism>
<reference evidence="1 2" key="1">
    <citation type="submission" date="2024-02" db="EMBL/GenBank/DDBJ databases">
        <title>High-quality chromosome-scale genome assembly of Pensacola bahiagrass (Paspalum notatum Flugge var. saurae).</title>
        <authorList>
            <person name="Vega J.M."/>
            <person name="Podio M."/>
            <person name="Orjuela J."/>
            <person name="Siena L.A."/>
            <person name="Pessino S.C."/>
            <person name="Combes M.C."/>
            <person name="Mariac C."/>
            <person name="Albertini E."/>
            <person name="Pupilli F."/>
            <person name="Ortiz J.P.A."/>
            <person name="Leblanc O."/>
        </authorList>
    </citation>
    <scope>NUCLEOTIDE SEQUENCE [LARGE SCALE GENOMIC DNA]</scope>
    <source>
        <strain evidence="1">R1</strain>
        <tissue evidence="1">Leaf</tissue>
    </source>
</reference>
<sequence>MEVVCTGPVVLYLHRSAIAPNSSWLVLRSANGVMGYVQDWMKLQMATEELQGDADRMKALIESW</sequence>
<dbReference type="AlphaFoldDB" id="A0AAQ3XEA5"/>
<gene>
    <name evidence="1" type="ORF">U9M48_042248</name>
</gene>
<keyword evidence="2" id="KW-1185">Reference proteome</keyword>
<accession>A0AAQ3XEA5</accession>
<evidence type="ECO:0000313" key="1">
    <source>
        <dbReference type="EMBL" id="WVZ96636.1"/>
    </source>
</evidence>
<proteinExistence type="predicted"/>
<name>A0AAQ3XEA5_PASNO</name>
<dbReference type="EMBL" id="CP144754">
    <property type="protein sequence ID" value="WVZ96636.1"/>
    <property type="molecule type" value="Genomic_DNA"/>
</dbReference>